<evidence type="ECO:0000313" key="3">
    <source>
        <dbReference type="Proteomes" id="UP001419268"/>
    </source>
</evidence>
<keyword evidence="3" id="KW-1185">Reference proteome</keyword>
<dbReference type="Pfam" id="PF02519">
    <property type="entry name" value="Auxin_inducible"/>
    <property type="match status" value="1"/>
</dbReference>
<comment type="caution">
    <text evidence="2">The sequence shown here is derived from an EMBL/GenBank/DDBJ whole genome shotgun (WGS) entry which is preliminary data.</text>
</comment>
<comment type="similarity">
    <text evidence="1">Belongs to the ARG7 family.</text>
</comment>
<accession>A0AAP0PLD8</accession>
<dbReference type="AlphaFoldDB" id="A0AAP0PLD8"/>
<evidence type="ECO:0008006" key="4">
    <source>
        <dbReference type="Google" id="ProtNLM"/>
    </source>
</evidence>
<evidence type="ECO:0000313" key="2">
    <source>
        <dbReference type="EMBL" id="KAK9148267.1"/>
    </source>
</evidence>
<dbReference type="GO" id="GO:0009733">
    <property type="term" value="P:response to auxin"/>
    <property type="evidence" value="ECO:0007669"/>
    <property type="project" value="InterPro"/>
</dbReference>
<sequence length="106" mass="12226">MRKSKRFIEAIGKCWKGRKGHFAVYTREGKKFLVPLYYSNYPIFKVLLEMVEEEFGSAAHGPLQVPCEEELMDHIVSLIRNKNPQVGEERTLVSISSCRAGFFFPL</sequence>
<name>A0AAP0PLD8_9MAGN</name>
<protein>
    <recommendedName>
        <fullName evidence="4">Small auxin up regulated protein</fullName>
    </recommendedName>
</protein>
<organism evidence="2 3">
    <name type="scientific">Stephania cephalantha</name>
    <dbReference type="NCBI Taxonomy" id="152367"/>
    <lineage>
        <taxon>Eukaryota</taxon>
        <taxon>Viridiplantae</taxon>
        <taxon>Streptophyta</taxon>
        <taxon>Embryophyta</taxon>
        <taxon>Tracheophyta</taxon>
        <taxon>Spermatophyta</taxon>
        <taxon>Magnoliopsida</taxon>
        <taxon>Ranunculales</taxon>
        <taxon>Menispermaceae</taxon>
        <taxon>Menispermoideae</taxon>
        <taxon>Cissampelideae</taxon>
        <taxon>Stephania</taxon>
    </lineage>
</organism>
<gene>
    <name evidence="2" type="ORF">Scep_007024</name>
</gene>
<dbReference type="InterPro" id="IPR003676">
    <property type="entry name" value="SAUR_fam"/>
</dbReference>
<dbReference type="EMBL" id="JBBNAG010000003">
    <property type="protein sequence ID" value="KAK9148267.1"/>
    <property type="molecule type" value="Genomic_DNA"/>
</dbReference>
<dbReference type="Proteomes" id="UP001419268">
    <property type="component" value="Unassembled WGS sequence"/>
</dbReference>
<dbReference type="PANTHER" id="PTHR31175">
    <property type="entry name" value="AUXIN-RESPONSIVE FAMILY PROTEIN"/>
    <property type="match status" value="1"/>
</dbReference>
<evidence type="ECO:0000256" key="1">
    <source>
        <dbReference type="ARBA" id="ARBA00006974"/>
    </source>
</evidence>
<proteinExistence type="inferred from homology"/>
<reference evidence="2 3" key="1">
    <citation type="submission" date="2024-01" db="EMBL/GenBank/DDBJ databases">
        <title>Genome assemblies of Stephania.</title>
        <authorList>
            <person name="Yang L."/>
        </authorList>
    </citation>
    <scope>NUCLEOTIDE SEQUENCE [LARGE SCALE GENOMIC DNA]</scope>
    <source>
        <strain evidence="2">JXDWG</strain>
        <tissue evidence="2">Leaf</tissue>
    </source>
</reference>